<proteinExistence type="predicted"/>
<evidence type="ECO:0000256" key="1">
    <source>
        <dbReference type="SAM" id="Phobius"/>
    </source>
</evidence>
<dbReference type="InterPro" id="IPR056229">
    <property type="entry name" value="Ig_TMM62"/>
</dbReference>
<protein>
    <recommendedName>
        <fullName evidence="6">Calcineurin-like phosphoesterase domain-containing protein</fullName>
    </recommendedName>
</protein>
<feature type="transmembrane region" description="Helical" evidence="1">
    <location>
        <begin position="12"/>
        <end position="30"/>
    </location>
</feature>
<gene>
    <name evidence="4" type="ORF">VCS650_LOCUS1699</name>
</gene>
<feature type="transmembrane region" description="Helical" evidence="1">
    <location>
        <begin position="606"/>
        <end position="626"/>
    </location>
</feature>
<dbReference type="Proteomes" id="UP000663891">
    <property type="component" value="Unassembled WGS sequence"/>
</dbReference>
<dbReference type="PANTHER" id="PTHR14795">
    <property type="entry name" value="HELICASE RELATED"/>
    <property type="match status" value="1"/>
</dbReference>
<feature type="transmembrane region" description="Helical" evidence="1">
    <location>
        <begin position="432"/>
        <end position="451"/>
    </location>
</feature>
<dbReference type="InterPro" id="IPR004843">
    <property type="entry name" value="Calcineurin-like_PHP"/>
</dbReference>
<dbReference type="Gene3D" id="3.60.21.10">
    <property type="match status" value="1"/>
</dbReference>
<feature type="transmembrane region" description="Helical" evidence="1">
    <location>
        <begin position="537"/>
        <end position="558"/>
    </location>
</feature>
<accession>A0A813Q258</accession>
<dbReference type="InterPro" id="IPR029052">
    <property type="entry name" value="Metallo-depent_PP-like"/>
</dbReference>
<comment type="caution">
    <text evidence="4">The sequence shown here is derived from an EMBL/GenBank/DDBJ whole genome shotgun (WGS) entry which is preliminary data.</text>
</comment>
<evidence type="ECO:0000313" key="4">
    <source>
        <dbReference type="EMBL" id="CAF0759037.1"/>
    </source>
</evidence>
<reference evidence="4" key="1">
    <citation type="submission" date="2021-02" db="EMBL/GenBank/DDBJ databases">
        <authorList>
            <person name="Nowell W R."/>
        </authorList>
    </citation>
    <scope>NUCLEOTIDE SEQUENCE</scope>
</reference>
<dbReference type="GO" id="GO:0016787">
    <property type="term" value="F:hydrolase activity"/>
    <property type="evidence" value="ECO:0007669"/>
    <property type="project" value="InterPro"/>
</dbReference>
<evidence type="ECO:0000259" key="3">
    <source>
        <dbReference type="Pfam" id="PF24384"/>
    </source>
</evidence>
<feature type="transmembrane region" description="Helical" evidence="1">
    <location>
        <begin position="579"/>
        <end position="600"/>
    </location>
</feature>
<dbReference type="PANTHER" id="PTHR14795:SF0">
    <property type="entry name" value="TRANSMEMBRANE PROTEIN 62"/>
    <property type="match status" value="1"/>
</dbReference>
<name>A0A813Q258_9BILA</name>
<feature type="transmembrane region" description="Helical" evidence="1">
    <location>
        <begin position="472"/>
        <end position="498"/>
    </location>
</feature>
<dbReference type="OrthoDB" id="27234at2759"/>
<dbReference type="Pfam" id="PF24384">
    <property type="entry name" value="Ig_TMM62"/>
    <property type="match status" value="1"/>
</dbReference>
<feature type="domain" description="TMEM62 Ig-like" evidence="3">
    <location>
        <begin position="311"/>
        <end position="402"/>
    </location>
</feature>
<dbReference type="AlphaFoldDB" id="A0A813Q258"/>
<keyword evidence="1" id="KW-1133">Transmembrane helix</keyword>
<dbReference type="SUPFAM" id="SSF56300">
    <property type="entry name" value="Metallo-dependent phosphatases"/>
    <property type="match status" value="1"/>
</dbReference>
<dbReference type="EMBL" id="CAJNON010000008">
    <property type="protein sequence ID" value="CAF0759037.1"/>
    <property type="molecule type" value="Genomic_DNA"/>
</dbReference>
<evidence type="ECO:0008006" key="6">
    <source>
        <dbReference type="Google" id="ProtNLM"/>
    </source>
</evidence>
<evidence type="ECO:0000313" key="5">
    <source>
        <dbReference type="Proteomes" id="UP000663891"/>
    </source>
</evidence>
<dbReference type="Pfam" id="PF00149">
    <property type="entry name" value="Metallophos"/>
    <property type="match status" value="1"/>
</dbReference>
<evidence type="ECO:0000259" key="2">
    <source>
        <dbReference type="Pfam" id="PF00149"/>
    </source>
</evidence>
<keyword evidence="1" id="KW-0812">Transmembrane</keyword>
<keyword evidence="1" id="KW-0472">Membrane</keyword>
<feature type="domain" description="Calcineurin-like phosphoesterase" evidence="2">
    <location>
        <begin position="51"/>
        <end position="262"/>
    </location>
</feature>
<organism evidence="4 5">
    <name type="scientific">Adineta steineri</name>
    <dbReference type="NCBI Taxonomy" id="433720"/>
    <lineage>
        <taxon>Eukaryota</taxon>
        <taxon>Metazoa</taxon>
        <taxon>Spiralia</taxon>
        <taxon>Gnathifera</taxon>
        <taxon>Rotifera</taxon>
        <taxon>Eurotatoria</taxon>
        <taxon>Bdelloidea</taxon>
        <taxon>Adinetida</taxon>
        <taxon>Adinetidae</taxon>
        <taxon>Adineta</taxon>
    </lineage>
</organism>
<sequence length="659" mass="76766">MSQSIMSHLFPSYVFQIKILFFLFIFLLNINSNYSLKSNEYLGNSGKHLFHFVQVSDIHVTHIGYNDRMKQFEQFCNEIIKTLVKPSVTIVSGDLVHSVSGLIRKGDRPFRTAQFEEEWNMYRDILNRTNVTKYTKWLDIKGNHDTFMDPNPDSSMSFYRMYSNQGHEHSGSYEYTLKTNDGDSYSFISVDLCPKPGLGGLLNIYGSITNKEMKVVKKLSEQTKNSNTTIFFGHYPLSFTYSSGLKKLMKHAIVYLNGHLHAGFKHLYNLHSDGLLELELGDWKSNRRFRIVTIDSGILSFEDFRFNQSIYAVISNPTAAKFKTSREPLYRLSQSTHIRILVFAQLPISKVDITIDKQYIGSAIQSIDNLNLFVLPWNTSFYNDGNLHEIFVKIKDNANNIVTIKHDFSLSLSTITAWNRSKFLLTVHQPTLILIVLILSLCIYILILLYYRYQAKKKSSIFTSRFGAWNRFCLRMTLLCSVDFLYYSLLAFALFHFIGPWYIGFLTKDYFGATFIWGTLIQGTYLPPDGQLVAGNFQLYFFLFPFTYCLSSSCYYHYKQIQSNNNNQRKSHFSRYFRISIVYILFIYILLYVLFWSYVMTGSFKLGFILSPFGLLLIIFVIVLYIKTQRLQLKDFKLLSLNKTNEILRSNTEENFKLV</sequence>